<dbReference type="EMBL" id="JAAGVY010000010">
    <property type="protein sequence ID" value="NEN23401.1"/>
    <property type="molecule type" value="Genomic_DNA"/>
</dbReference>
<comment type="caution">
    <text evidence="1">The sequence shown here is derived from an EMBL/GenBank/DDBJ whole genome shotgun (WGS) entry which is preliminary data.</text>
</comment>
<keyword evidence="2" id="KW-1185">Reference proteome</keyword>
<protein>
    <submittedName>
        <fullName evidence="1">Uncharacterized protein</fullName>
    </submittedName>
</protein>
<dbReference type="AlphaFoldDB" id="A0A7K3WQU0"/>
<reference evidence="1 2" key="1">
    <citation type="submission" date="2020-02" db="EMBL/GenBank/DDBJ databases">
        <title>Out from the shadows clarifying the taxonomy of the family Cryomorphaceae and related taxa by utilizing the GTDB taxonomic framework.</title>
        <authorList>
            <person name="Bowman J.P."/>
        </authorList>
    </citation>
    <scope>NUCLEOTIDE SEQUENCE [LARGE SCALE GENOMIC DNA]</scope>
    <source>
        <strain evidence="1 2">QSSC 1-22</strain>
    </source>
</reference>
<gene>
    <name evidence="1" type="ORF">G3O08_07800</name>
</gene>
<accession>A0A7K3WQU0</accession>
<sequence>MTDLSLYSLPVYNKVLGQVALLMTPHPLIHVELDESPLQTQFHEVLGCWGYYETNFSNTLNLQIRLDEALEIALNRTLDFKYDKTETYVGIEIEFFTPNSPMPSGIENLESEITNSNQNVYLVSDYNDNGTRKQIYNSSYLVNTKSGNESSTQKLVVEK</sequence>
<name>A0A7K3WQU0_9FLAO</name>
<evidence type="ECO:0000313" key="1">
    <source>
        <dbReference type="EMBL" id="NEN23401.1"/>
    </source>
</evidence>
<dbReference type="RefSeq" id="WP_163284583.1">
    <property type="nucleotide sequence ID" value="NZ_JAAGVY010000010.1"/>
</dbReference>
<dbReference type="Proteomes" id="UP000486602">
    <property type="component" value="Unassembled WGS sequence"/>
</dbReference>
<organism evidence="1 2">
    <name type="scientific">Cryomorpha ignava</name>
    <dbReference type="NCBI Taxonomy" id="101383"/>
    <lineage>
        <taxon>Bacteria</taxon>
        <taxon>Pseudomonadati</taxon>
        <taxon>Bacteroidota</taxon>
        <taxon>Flavobacteriia</taxon>
        <taxon>Flavobacteriales</taxon>
        <taxon>Cryomorphaceae</taxon>
        <taxon>Cryomorpha</taxon>
    </lineage>
</organism>
<proteinExistence type="predicted"/>
<evidence type="ECO:0000313" key="2">
    <source>
        <dbReference type="Proteomes" id="UP000486602"/>
    </source>
</evidence>